<dbReference type="Proteomes" id="UP001497623">
    <property type="component" value="Unassembled WGS sequence"/>
</dbReference>
<dbReference type="AlphaFoldDB" id="A0AAV2QU65"/>
<organism evidence="1 2">
    <name type="scientific">Meganyctiphanes norvegica</name>
    <name type="common">Northern krill</name>
    <name type="synonym">Thysanopoda norvegica</name>
    <dbReference type="NCBI Taxonomy" id="48144"/>
    <lineage>
        <taxon>Eukaryota</taxon>
        <taxon>Metazoa</taxon>
        <taxon>Ecdysozoa</taxon>
        <taxon>Arthropoda</taxon>
        <taxon>Crustacea</taxon>
        <taxon>Multicrustacea</taxon>
        <taxon>Malacostraca</taxon>
        <taxon>Eumalacostraca</taxon>
        <taxon>Eucarida</taxon>
        <taxon>Euphausiacea</taxon>
        <taxon>Euphausiidae</taxon>
        <taxon>Meganyctiphanes</taxon>
    </lineage>
</organism>
<reference evidence="1 2" key="1">
    <citation type="submission" date="2024-05" db="EMBL/GenBank/DDBJ databases">
        <authorList>
            <person name="Wallberg A."/>
        </authorList>
    </citation>
    <scope>NUCLEOTIDE SEQUENCE [LARGE SCALE GENOMIC DNA]</scope>
</reference>
<accession>A0AAV2QU65</accession>
<sequence length="127" mass="14838">MAIFVSDNFCKMGEMYRTSKNKQHMVSCITRICDTPNLKKKKKKKKLDLGVNQSQIIILQRKHKRNIKYIILNTKSITYNNISVLSTYTYHITSHSTKNKKKFIGNKKFHAKEQKPTNFNTLLQAVS</sequence>
<gene>
    <name evidence="1" type="ORF">MNOR_LOCUS16388</name>
</gene>
<evidence type="ECO:0000313" key="2">
    <source>
        <dbReference type="Proteomes" id="UP001497623"/>
    </source>
</evidence>
<comment type="caution">
    <text evidence="1">The sequence shown here is derived from an EMBL/GenBank/DDBJ whole genome shotgun (WGS) entry which is preliminary data.</text>
</comment>
<protein>
    <submittedName>
        <fullName evidence="1">Uncharacterized protein</fullName>
    </submittedName>
</protein>
<evidence type="ECO:0000313" key="1">
    <source>
        <dbReference type="EMBL" id="CAL4099057.1"/>
    </source>
</evidence>
<name>A0AAV2QU65_MEGNR</name>
<dbReference type="EMBL" id="CAXKWB010010740">
    <property type="protein sequence ID" value="CAL4099057.1"/>
    <property type="molecule type" value="Genomic_DNA"/>
</dbReference>
<keyword evidence="2" id="KW-1185">Reference proteome</keyword>
<proteinExistence type="predicted"/>